<comment type="caution">
    <text evidence="2">The sequence shown here is derived from an EMBL/GenBank/DDBJ whole genome shotgun (WGS) entry which is preliminary data.</text>
</comment>
<reference evidence="2 3" key="1">
    <citation type="submission" date="2024-08" db="EMBL/GenBank/DDBJ databases">
        <title>Gnathostoma spinigerum genome.</title>
        <authorList>
            <person name="Gonzalez-Bertolin B."/>
            <person name="Monzon S."/>
            <person name="Zaballos A."/>
            <person name="Jimenez P."/>
            <person name="Dekumyoy P."/>
            <person name="Varona S."/>
            <person name="Cuesta I."/>
            <person name="Sumanam S."/>
            <person name="Adisakwattana P."/>
            <person name="Gasser R.B."/>
            <person name="Hernandez-Gonzalez A."/>
            <person name="Young N.D."/>
            <person name="Perteguer M.J."/>
        </authorList>
    </citation>
    <scope>NUCLEOTIDE SEQUENCE [LARGE SCALE GENOMIC DNA]</scope>
    <source>
        <strain evidence="2">AL3</strain>
        <tissue evidence="2">Liver</tissue>
    </source>
</reference>
<keyword evidence="1" id="KW-1133">Transmembrane helix</keyword>
<dbReference type="EMBL" id="JBGFUD010016047">
    <property type="protein sequence ID" value="MFH4984238.1"/>
    <property type="molecule type" value="Genomic_DNA"/>
</dbReference>
<dbReference type="Proteomes" id="UP001608902">
    <property type="component" value="Unassembled WGS sequence"/>
</dbReference>
<organism evidence="2 3">
    <name type="scientific">Gnathostoma spinigerum</name>
    <dbReference type="NCBI Taxonomy" id="75299"/>
    <lineage>
        <taxon>Eukaryota</taxon>
        <taxon>Metazoa</taxon>
        <taxon>Ecdysozoa</taxon>
        <taxon>Nematoda</taxon>
        <taxon>Chromadorea</taxon>
        <taxon>Rhabditida</taxon>
        <taxon>Spirurina</taxon>
        <taxon>Gnathostomatomorpha</taxon>
        <taxon>Gnathostomatoidea</taxon>
        <taxon>Gnathostomatidae</taxon>
        <taxon>Gnathostoma</taxon>
    </lineage>
</organism>
<dbReference type="AlphaFoldDB" id="A0ABD6F2P6"/>
<feature type="transmembrane region" description="Helical" evidence="1">
    <location>
        <begin position="50"/>
        <end position="70"/>
    </location>
</feature>
<evidence type="ECO:0000256" key="1">
    <source>
        <dbReference type="SAM" id="Phobius"/>
    </source>
</evidence>
<keyword evidence="1" id="KW-0812">Transmembrane</keyword>
<evidence type="ECO:0000313" key="2">
    <source>
        <dbReference type="EMBL" id="MFH4984238.1"/>
    </source>
</evidence>
<accession>A0ABD6F2P6</accession>
<evidence type="ECO:0000313" key="3">
    <source>
        <dbReference type="Proteomes" id="UP001608902"/>
    </source>
</evidence>
<name>A0ABD6F2P6_9BILA</name>
<sequence>MVESDPVRIIRECAYSEDPKLDGMRKQGNKAIKLLFYQCVSESEGTPCNGASSIFSSILTIFLCFSLFFYHG</sequence>
<gene>
    <name evidence="2" type="ORF">AB6A40_010947</name>
</gene>
<keyword evidence="1" id="KW-0472">Membrane</keyword>
<proteinExistence type="predicted"/>
<keyword evidence="3" id="KW-1185">Reference proteome</keyword>
<protein>
    <submittedName>
        <fullName evidence="2">Uncharacterized protein</fullName>
    </submittedName>
</protein>